<feature type="non-terminal residue" evidence="1">
    <location>
        <position position="1"/>
    </location>
</feature>
<sequence length="842" mass="94785">AGVLRTPSPGVGPQQEFPFSPPLPPEVPEEAIEPPPAVEVLEELAPLEPMQPEPPDERMLFVQREGEPRPQMREYLQAVKCVEEYVGENLVRGKLILESKPAREERLGPDGWPIRGMDGWDRQPMMGGSGGRSMDDGGLGRGRYGGKDYRRPSQGMDRREYGTGPMGPDMRERDKQRFWKDPDELYYGELRRGPAETRIPIRRTSETHSRAELIIEKIRQDIEAFEKDAPIQGYDEPVRPQSGGGRIGKSREDFDIDDWRERRWSPRDVEEEDPEGRFRKTGRSMSSNDAFIDARTRDRKLADADCVFRYESKPLLVVKPDTYRKEEAEGAAGTEQEGGQPRRESADRGLNVPGGLDDLNDLQEFLLEARTRAKNGPQYMEDEFLPRREAAGSRSPYGEFAVQSNKGVGGVIRPMERRFAAPIPPIQAQKERDRLLKFMIQQDRRQQQAPAQENNKEENKEKSPAKPEVKDANIETTKEQAAERVLSEANIQVTESRRSKGTTARVKTCVAASATHEAGATRNVELQAEMDEEEQKMWLANFSKDPAYAGLYAGGGFMPPGYPPPGSGYQLHQAYQAQALQLQQPSIPVPSSYSVHTSRSHEHHHHHPSTKQGFKIAYLLPKNSERERSKTKPGDDLFEDQEPLGAAVGVQCQSLYERLLNWLYPDTKPTEDRSLMTDSEQLLENSREPPASKNTKETGKKERTKGKGEKESIEAKGPVESEEDEEQSEGKDQDKVEEKAEGRAEKEDDEKDKEKGTKKEKKGKKEDDNSEEPSALVDGTASIARVFSPGGPTAAPRRGTHSPQMNDDGMQDRSAIGRTRRRTETFRFSATDANYAPPDRRA</sequence>
<dbReference type="Proteomes" id="UP000805193">
    <property type="component" value="Unassembled WGS sequence"/>
</dbReference>
<evidence type="ECO:0000313" key="1">
    <source>
        <dbReference type="EMBL" id="KAG0422262.1"/>
    </source>
</evidence>
<gene>
    <name evidence="1" type="ORF">HPB47_001922</name>
</gene>
<dbReference type="EMBL" id="JABSTQ010010258">
    <property type="protein sequence ID" value="KAG0422262.1"/>
    <property type="molecule type" value="Genomic_DNA"/>
</dbReference>
<comment type="caution">
    <text evidence="1">The sequence shown here is derived from an EMBL/GenBank/DDBJ whole genome shotgun (WGS) entry which is preliminary data.</text>
</comment>
<protein>
    <submittedName>
        <fullName evidence="1">Uncharacterized protein</fullName>
    </submittedName>
</protein>
<accession>A0AC60PMQ5</accession>
<organism evidence="1 2">
    <name type="scientific">Ixodes persulcatus</name>
    <name type="common">Taiga tick</name>
    <dbReference type="NCBI Taxonomy" id="34615"/>
    <lineage>
        <taxon>Eukaryota</taxon>
        <taxon>Metazoa</taxon>
        <taxon>Ecdysozoa</taxon>
        <taxon>Arthropoda</taxon>
        <taxon>Chelicerata</taxon>
        <taxon>Arachnida</taxon>
        <taxon>Acari</taxon>
        <taxon>Parasitiformes</taxon>
        <taxon>Ixodida</taxon>
        <taxon>Ixodoidea</taxon>
        <taxon>Ixodidae</taxon>
        <taxon>Ixodinae</taxon>
        <taxon>Ixodes</taxon>
    </lineage>
</organism>
<reference evidence="1 2" key="1">
    <citation type="journal article" date="2020" name="Cell">
        <title>Large-Scale Comparative Analyses of Tick Genomes Elucidate Their Genetic Diversity and Vector Capacities.</title>
        <authorList>
            <consortium name="Tick Genome and Microbiome Consortium (TIGMIC)"/>
            <person name="Jia N."/>
            <person name="Wang J."/>
            <person name="Shi W."/>
            <person name="Du L."/>
            <person name="Sun Y."/>
            <person name="Zhan W."/>
            <person name="Jiang J.F."/>
            <person name="Wang Q."/>
            <person name="Zhang B."/>
            <person name="Ji P."/>
            <person name="Bell-Sakyi L."/>
            <person name="Cui X.M."/>
            <person name="Yuan T.T."/>
            <person name="Jiang B.G."/>
            <person name="Yang W.F."/>
            <person name="Lam T.T."/>
            <person name="Chang Q.C."/>
            <person name="Ding S.J."/>
            <person name="Wang X.J."/>
            <person name="Zhu J.G."/>
            <person name="Ruan X.D."/>
            <person name="Zhao L."/>
            <person name="Wei J.T."/>
            <person name="Ye R.Z."/>
            <person name="Que T.C."/>
            <person name="Du C.H."/>
            <person name="Zhou Y.H."/>
            <person name="Cheng J.X."/>
            <person name="Dai P.F."/>
            <person name="Guo W.B."/>
            <person name="Han X.H."/>
            <person name="Huang E.J."/>
            <person name="Li L.F."/>
            <person name="Wei W."/>
            <person name="Gao Y.C."/>
            <person name="Liu J.Z."/>
            <person name="Shao H.Z."/>
            <person name="Wang X."/>
            <person name="Wang C.C."/>
            <person name="Yang T.C."/>
            <person name="Huo Q.B."/>
            <person name="Li W."/>
            <person name="Chen H.Y."/>
            <person name="Chen S.E."/>
            <person name="Zhou L.G."/>
            <person name="Ni X.B."/>
            <person name="Tian J.H."/>
            <person name="Sheng Y."/>
            <person name="Liu T."/>
            <person name="Pan Y.S."/>
            <person name="Xia L.Y."/>
            <person name="Li J."/>
            <person name="Zhao F."/>
            <person name="Cao W.C."/>
        </authorList>
    </citation>
    <scope>NUCLEOTIDE SEQUENCE [LARGE SCALE GENOMIC DNA]</scope>
    <source>
        <strain evidence="1">Iper-2018</strain>
    </source>
</reference>
<evidence type="ECO:0000313" key="2">
    <source>
        <dbReference type="Proteomes" id="UP000805193"/>
    </source>
</evidence>
<name>A0AC60PMQ5_IXOPE</name>
<proteinExistence type="predicted"/>
<keyword evidence="2" id="KW-1185">Reference proteome</keyword>